<dbReference type="PANTHER" id="PTHR30636:SF3">
    <property type="entry name" value="UPF0701 PROTEIN YICC"/>
    <property type="match status" value="1"/>
</dbReference>
<dbReference type="NCBIfam" id="TIGR00255">
    <property type="entry name" value="YicC/YloC family endoribonuclease"/>
    <property type="match status" value="1"/>
</dbReference>
<name>A0A381YRM7_9ZZZZ</name>
<evidence type="ECO:0000259" key="6">
    <source>
        <dbReference type="Pfam" id="PF03755"/>
    </source>
</evidence>
<dbReference type="Pfam" id="PF08340">
    <property type="entry name" value="YicC-like_C"/>
    <property type="match status" value="1"/>
</dbReference>
<dbReference type="GO" id="GO:0004521">
    <property type="term" value="F:RNA endonuclease activity"/>
    <property type="evidence" value="ECO:0007669"/>
    <property type="project" value="InterPro"/>
</dbReference>
<keyword evidence="2" id="KW-0540">Nuclease</keyword>
<comment type="similarity">
    <text evidence="5">Belongs to the YicC/YloC family.</text>
</comment>
<dbReference type="Pfam" id="PF03755">
    <property type="entry name" value="YicC-like_N"/>
    <property type="match status" value="1"/>
</dbReference>
<comment type="cofactor">
    <cofactor evidence="1">
        <name>a divalent metal cation</name>
        <dbReference type="ChEBI" id="CHEBI:60240"/>
    </cofactor>
</comment>
<sequence length="293" mass="33028">MLKSMTGFSRHENQNEDLTCKVEIRSVNNRFIDINTRLPKSLAPLELPLKKMVKSKCARGSFDISIAIEKNGDSEANLEVAPNLPLATEYLNAFKNIQEGLGLKGEIDINTILSQRDVVKPELKKVEDSSEEIVLQTVDKTLTDLVKMREEEGKNLEKDILNQISSIKALGKLISTKQSITVQEFQDKLKEKIQTLTTGIEIDPARIAQESALLADRCDVTEELVRLESHLDQFNKLVASHEPQGRKLEFLTQEINREVNTMGSKTIDLEVSKAVIEMKSCLEKIREQLANIE</sequence>
<dbReference type="PANTHER" id="PTHR30636">
    <property type="entry name" value="UPF0701 PROTEIN YICC"/>
    <property type="match status" value="1"/>
</dbReference>
<accession>A0A381YRM7</accession>
<feature type="domain" description="Endoribonuclease YicC-like C-terminal" evidence="7">
    <location>
        <begin position="176"/>
        <end position="293"/>
    </location>
</feature>
<evidence type="ECO:0000256" key="4">
    <source>
        <dbReference type="ARBA" id="ARBA00022801"/>
    </source>
</evidence>
<evidence type="ECO:0000256" key="1">
    <source>
        <dbReference type="ARBA" id="ARBA00001968"/>
    </source>
</evidence>
<protein>
    <recommendedName>
        <fullName evidence="9">YicC family protein</fullName>
    </recommendedName>
</protein>
<evidence type="ECO:0008006" key="9">
    <source>
        <dbReference type="Google" id="ProtNLM"/>
    </source>
</evidence>
<dbReference type="InterPro" id="IPR013551">
    <property type="entry name" value="YicC-like_C"/>
</dbReference>
<organism evidence="8">
    <name type="scientific">marine metagenome</name>
    <dbReference type="NCBI Taxonomy" id="408172"/>
    <lineage>
        <taxon>unclassified sequences</taxon>
        <taxon>metagenomes</taxon>
        <taxon>ecological metagenomes</taxon>
    </lineage>
</organism>
<proteinExistence type="inferred from homology"/>
<gene>
    <name evidence="8" type="ORF">METZ01_LOCUS132519</name>
</gene>
<dbReference type="EMBL" id="UINC01018888">
    <property type="protein sequence ID" value="SVA79665.1"/>
    <property type="molecule type" value="Genomic_DNA"/>
</dbReference>
<feature type="domain" description="Endoribonuclease YicC-like N-terminal" evidence="6">
    <location>
        <begin position="2"/>
        <end position="157"/>
    </location>
</feature>
<evidence type="ECO:0000256" key="5">
    <source>
        <dbReference type="ARBA" id="ARBA00035648"/>
    </source>
</evidence>
<evidence type="ECO:0000259" key="7">
    <source>
        <dbReference type="Pfam" id="PF08340"/>
    </source>
</evidence>
<dbReference type="GO" id="GO:0016787">
    <property type="term" value="F:hydrolase activity"/>
    <property type="evidence" value="ECO:0007669"/>
    <property type="project" value="UniProtKB-KW"/>
</dbReference>
<evidence type="ECO:0000256" key="3">
    <source>
        <dbReference type="ARBA" id="ARBA00022759"/>
    </source>
</evidence>
<keyword evidence="4" id="KW-0378">Hydrolase</keyword>
<reference evidence="8" key="1">
    <citation type="submission" date="2018-05" db="EMBL/GenBank/DDBJ databases">
        <authorList>
            <person name="Lanie J.A."/>
            <person name="Ng W.-L."/>
            <person name="Kazmierczak K.M."/>
            <person name="Andrzejewski T.M."/>
            <person name="Davidsen T.M."/>
            <person name="Wayne K.J."/>
            <person name="Tettelin H."/>
            <person name="Glass J.I."/>
            <person name="Rusch D."/>
            <person name="Podicherti R."/>
            <person name="Tsui H.-C.T."/>
            <person name="Winkler M.E."/>
        </authorList>
    </citation>
    <scope>NUCLEOTIDE SEQUENCE</scope>
</reference>
<evidence type="ECO:0000313" key="8">
    <source>
        <dbReference type="EMBL" id="SVA79665.1"/>
    </source>
</evidence>
<dbReference type="AlphaFoldDB" id="A0A381YRM7"/>
<evidence type="ECO:0000256" key="2">
    <source>
        <dbReference type="ARBA" id="ARBA00022722"/>
    </source>
</evidence>
<dbReference type="InterPro" id="IPR013527">
    <property type="entry name" value="YicC-like_N"/>
</dbReference>
<dbReference type="InterPro" id="IPR005229">
    <property type="entry name" value="YicC/YloC-like"/>
</dbReference>
<keyword evidence="3" id="KW-0255">Endonuclease</keyword>